<reference evidence="8" key="1">
    <citation type="submission" date="2023-04" db="EMBL/GenBank/DDBJ databases">
        <authorList>
            <person name="Vijverberg K."/>
            <person name="Xiong W."/>
            <person name="Schranz E."/>
        </authorList>
    </citation>
    <scope>NUCLEOTIDE SEQUENCE</scope>
</reference>
<evidence type="ECO:0000313" key="8">
    <source>
        <dbReference type="EMBL" id="CAI9284725.1"/>
    </source>
</evidence>
<dbReference type="EMBL" id="OX465081">
    <property type="protein sequence ID" value="CAI9284725.1"/>
    <property type="molecule type" value="Genomic_DNA"/>
</dbReference>
<proteinExistence type="inferred from homology"/>
<keyword evidence="6" id="KW-0067">ATP-binding</keyword>
<dbReference type="PANTHER" id="PTHR33078">
    <property type="entry name" value="PROTEIN YCF2-RELATED"/>
    <property type="match status" value="1"/>
</dbReference>
<feature type="domain" description="Ycf2 N-terminal" evidence="7">
    <location>
        <begin position="221"/>
        <end position="288"/>
    </location>
</feature>
<comment type="similarity">
    <text evidence="3">Belongs to the Ycf2 family.</text>
</comment>
<keyword evidence="4" id="KW-0934">Plastid</keyword>
<dbReference type="PANTHER" id="PTHR33078:SF89">
    <property type="entry name" value="PROTEIN YCF2"/>
    <property type="match status" value="1"/>
</dbReference>
<keyword evidence="5" id="KW-0547">Nucleotide-binding</keyword>
<comment type="function">
    <text evidence="1">Probable ATPase of unknown function. Its presence in a non-photosynthetic plant (Epifagus virginiana) and experiments in tobacco indicate that it has an essential function which is probably not related to photosynthesis.</text>
</comment>
<accession>A0AA36E828</accession>
<evidence type="ECO:0000256" key="1">
    <source>
        <dbReference type="ARBA" id="ARBA00002329"/>
    </source>
</evidence>
<evidence type="ECO:0000256" key="2">
    <source>
        <dbReference type="ARBA" id="ARBA00004474"/>
    </source>
</evidence>
<evidence type="ECO:0000313" key="9">
    <source>
        <dbReference type="Proteomes" id="UP001177003"/>
    </source>
</evidence>
<dbReference type="Proteomes" id="UP001177003">
    <property type="component" value="Chromosome 5"/>
</dbReference>
<evidence type="ECO:0000259" key="7">
    <source>
        <dbReference type="Pfam" id="PF05695"/>
    </source>
</evidence>
<evidence type="ECO:0000256" key="4">
    <source>
        <dbReference type="ARBA" id="ARBA00022640"/>
    </source>
</evidence>
<keyword evidence="9" id="KW-1185">Reference proteome</keyword>
<evidence type="ECO:0000256" key="6">
    <source>
        <dbReference type="ARBA" id="ARBA00022840"/>
    </source>
</evidence>
<dbReference type="AlphaFoldDB" id="A0AA36E828"/>
<name>A0AA36E828_LACSI</name>
<feature type="domain" description="Ycf2 N-terminal" evidence="7">
    <location>
        <begin position="1"/>
        <end position="219"/>
    </location>
</feature>
<comment type="subcellular location">
    <subcellularLocation>
        <location evidence="2">Plastid</location>
    </subcellularLocation>
</comment>
<dbReference type="GO" id="GO:0005524">
    <property type="term" value="F:ATP binding"/>
    <property type="evidence" value="ECO:0007669"/>
    <property type="project" value="UniProtKB-KW"/>
</dbReference>
<evidence type="ECO:0000256" key="3">
    <source>
        <dbReference type="ARBA" id="ARBA00009361"/>
    </source>
</evidence>
<protein>
    <recommendedName>
        <fullName evidence="7">Ycf2 N-terminal domain-containing protein</fullName>
    </recommendedName>
</protein>
<dbReference type="GO" id="GO:0009536">
    <property type="term" value="C:plastid"/>
    <property type="evidence" value="ECO:0007669"/>
    <property type="project" value="UniProtKB-SubCell"/>
</dbReference>
<organism evidence="8 9">
    <name type="scientific">Lactuca saligna</name>
    <name type="common">Willowleaf lettuce</name>
    <dbReference type="NCBI Taxonomy" id="75948"/>
    <lineage>
        <taxon>Eukaryota</taxon>
        <taxon>Viridiplantae</taxon>
        <taxon>Streptophyta</taxon>
        <taxon>Embryophyta</taxon>
        <taxon>Tracheophyta</taxon>
        <taxon>Spermatophyta</taxon>
        <taxon>Magnoliopsida</taxon>
        <taxon>eudicotyledons</taxon>
        <taxon>Gunneridae</taxon>
        <taxon>Pentapetalae</taxon>
        <taxon>asterids</taxon>
        <taxon>campanulids</taxon>
        <taxon>Asterales</taxon>
        <taxon>Asteraceae</taxon>
        <taxon>Cichorioideae</taxon>
        <taxon>Cichorieae</taxon>
        <taxon>Lactucinae</taxon>
        <taxon>Lactuca</taxon>
    </lineage>
</organism>
<dbReference type="Pfam" id="PF05695">
    <property type="entry name" value="Ycf2"/>
    <property type="match status" value="2"/>
</dbReference>
<sequence>MSAFCEKIPIEVEGFFKQQGAGSTIKSNDVEHVSYLFSRNKSAISLQNYDQFHMWQFRQDLFVSWGKNPPESDLLRNVSRENLIWLDNVWLVNKDRFFRKVRNVSSNIQYDSTRSSFIQVRDSSQLKGSTDIPRDHFDSLSNEDSEYHTLINQREIQQLKERSILWDPSFLQTEGTEIESNRFLKCLSRYSSLSWLFTEREKQMINHLLPEEIEEFLGSTLKNTASIHPISSDSGCDMVPKDEPDMDSSNKISFLNKNPFFDLLHLFHDRNRGGYTLNHDFESEERFHLELR</sequence>
<gene>
    <name evidence="8" type="ORF">LSALG_LOCUS24234</name>
</gene>
<dbReference type="InterPro" id="IPR056777">
    <property type="entry name" value="Ycf2_N"/>
</dbReference>
<evidence type="ECO:0000256" key="5">
    <source>
        <dbReference type="ARBA" id="ARBA00022741"/>
    </source>
</evidence>